<accession>A0A3L6EP54</accession>
<dbReference type="Proteomes" id="UP000251960">
    <property type="component" value="Chromosome 5"/>
</dbReference>
<dbReference type="AlphaFoldDB" id="A0A3L6EP54"/>
<evidence type="ECO:0000313" key="2">
    <source>
        <dbReference type="EMBL" id="PWZ22353.1"/>
    </source>
</evidence>
<sequence length="115" mass="13130">MQPVLHRSTATPYSVAPSRSSGGRYQSVTTRLVMGCRLPGSKKVASPKSAIRSRPLSSMRRLEPLMSRCRTPRAWQWLRPSRIWRMRHLTCGSVKRWPDSAARPARSCSMYSKTR</sequence>
<reference evidence="2 3" key="1">
    <citation type="journal article" date="2018" name="Nat. Genet.">
        <title>Extensive intraspecific gene order and gene structural variations between Mo17 and other maize genomes.</title>
        <authorList>
            <person name="Sun S."/>
            <person name="Zhou Y."/>
            <person name="Chen J."/>
            <person name="Shi J."/>
            <person name="Zhao H."/>
            <person name="Zhao H."/>
            <person name="Song W."/>
            <person name="Zhang M."/>
            <person name="Cui Y."/>
            <person name="Dong X."/>
            <person name="Liu H."/>
            <person name="Ma X."/>
            <person name="Jiao Y."/>
            <person name="Wang B."/>
            <person name="Wei X."/>
            <person name="Stein J.C."/>
            <person name="Glaubitz J.C."/>
            <person name="Lu F."/>
            <person name="Yu G."/>
            <person name="Liang C."/>
            <person name="Fengler K."/>
            <person name="Li B."/>
            <person name="Rafalski A."/>
            <person name="Schnable P.S."/>
            <person name="Ware D.H."/>
            <person name="Buckler E.S."/>
            <person name="Lai J."/>
        </authorList>
    </citation>
    <scope>NUCLEOTIDE SEQUENCE [LARGE SCALE GENOMIC DNA]</scope>
    <source>
        <strain evidence="3">cv. Missouri 17</strain>
        <tissue evidence="2">Seedling</tissue>
    </source>
</reference>
<evidence type="ECO:0000256" key="1">
    <source>
        <dbReference type="SAM" id="MobiDB-lite"/>
    </source>
</evidence>
<gene>
    <name evidence="2" type="ORF">Zm00014a_022159</name>
</gene>
<dbReference type="EMBL" id="NCVQ01000006">
    <property type="protein sequence ID" value="PWZ22353.1"/>
    <property type="molecule type" value="Genomic_DNA"/>
</dbReference>
<comment type="caution">
    <text evidence="2">The sequence shown here is derived from an EMBL/GenBank/DDBJ whole genome shotgun (WGS) entry which is preliminary data.</text>
</comment>
<organism evidence="2 3">
    <name type="scientific">Zea mays</name>
    <name type="common">Maize</name>
    <dbReference type="NCBI Taxonomy" id="4577"/>
    <lineage>
        <taxon>Eukaryota</taxon>
        <taxon>Viridiplantae</taxon>
        <taxon>Streptophyta</taxon>
        <taxon>Embryophyta</taxon>
        <taxon>Tracheophyta</taxon>
        <taxon>Spermatophyta</taxon>
        <taxon>Magnoliopsida</taxon>
        <taxon>Liliopsida</taxon>
        <taxon>Poales</taxon>
        <taxon>Poaceae</taxon>
        <taxon>PACMAD clade</taxon>
        <taxon>Panicoideae</taxon>
        <taxon>Andropogonodae</taxon>
        <taxon>Andropogoneae</taxon>
        <taxon>Tripsacinae</taxon>
        <taxon>Zea</taxon>
    </lineage>
</organism>
<feature type="compositionally biased region" description="Polar residues" evidence="1">
    <location>
        <begin position="8"/>
        <end position="26"/>
    </location>
</feature>
<name>A0A3L6EP54_MAIZE</name>
<proteinExistence type="predicted"/>
<evidence type="ECO:0000313" key="3">
    <source>
        <dbReference type="Proteomes" id="UP000251960"/>
    </source>
</evidence>
<protein>
    <submittedName>
        <fullName evidence="2">Uncharacterized protein</fullName>
    </submittedName>
</protein>
<feature type="region of interest" description="Disordered" evidence="1">
    <location>
        <begin position="1"/>
        <end position="26"/>
    </location>
</feature>